<feature type="compositionally biased region" description="Low complexity" evidence="3">
    <location>
        <begin position="303"/>
        <end position="324"/>
    </location>
</feature>
<evidence type="ECO:0000256" key="1">
    <source>
        <dbReference type="ARBA" id="ARBA00005964"/>
    </source>
</evidence>
<protein>
    <submittedName>
        <fullName evidence="6">Carboxylesterase type B domain-containing protein</fullName>
    </submittedName>
</protein>
<sequence>MIWIHGGAYYAGSAWEYPVKGGVRNLVSRGVVVVVIQYRLGLLVFVDGYFLPKNPNEIWKNRPNISILIGTNKDESMLDYLELYLSGEINETYFTRDIVEELFDLPLTSSTSNTTQTLYFNIVKDMYEQPYGIKDDDHLGWLKIWNDFSTGFHVGSVGKDVDYWLWLGNPNVYVYELTRSSRIGFNRFYNIPGWQPVPHGLELYYIWMDWQIDGEWQYAIDHHLINQTDFDLLNFFGETWTNFAKTGIPHSDWKPTTQETYSYFEIDATRQMKDYYRQRDRIFFNKILPNFINSNDTQPLPKPTSLSTRTSLSTPTSLTTTPQTGGQNKVTVNSMILLVVVLAHLKFMF</sequence>
<comment type="similarity">
    <text evidence="1">Belongs to the type-B carboxylesterase/lipase family.</text>
</comment>
<name>A0A914CIZ0_9BILA</name>
<feature type="region of interest" description="Disordered" evidence="3">
    <location>
        <begin position="295"/>
        <end position="325"/>
    </location>
</feature>
<organism evidence="5 6">
    <name type="scientific">Acrobeloides nanus</name>
    <dbReference type="NCBI Taxonomy" id="290746"/>
    <lineage>
        <taxon>Eukaryota</taxon>
        <taxon>Metazoa</taxon>
        <taxon>Ecdysozoa</taxon>
        <taxon>Nematoda</taxon>
        <taxon>Chromadorea</taxon>
        <taxon>Rhabditida</taxon>
        <taxon>Tylenchina</taxon>
        <taxon>Cephalobomorpha</taxon>
        <taxon>Cephaloboidea</taxon>
        <taxon>Cephalobidae</taxon>
        <taxon>Acrobeloides</taxon>
    </lineage>
</organism>
<dbReference type="PANTHER" id="PTHR43142">
    <property type="entry name" value="CARBOXYLIC ESTER HYDROLASE"/>
    <property type="match status" value="1"/>
</dbReference>
<dbReference type="InterPro" id="IPR029058">
    <property type="entry name" value="AB_hydrolase_fold"/>
</dbReference>
<dbReference type="InterPro" id="IPR002018">
    <property type="entry name" value="CarbesteraseB"/>
</dbReference>
<reference evidence="6" key="1">
    <citation type="submission" date="2022-11" db="UniProtKB">
        <authorList>
            <consortium name="WormBaseParasite"/>
        </authorList>
    </citation>
    <scope>IDENTIFICATION</scope>
</reference>
<dbReference type="Proteomes" id="UP000887540">
    <property type="component" value="Unplaced"/>
</dbReference>
<dbReference type="AlphaFoldDB" id="A0A914CIZ0"/>
<dbReference type="SUPFAM" id="SSF53474">
    <property type="entry name" value="alpha/beta-Hydrolases"/>
    <property type="match status" value="1"/>
</dbReference>
<evidence type="ECO:0000313" key="6">
    <source>
        <dbReference type="WBParaSite" id="ACRNAN_scaffold10893.g18877.t1"/>
    </source>
</evidence>
<accession>A0A914CIZ0</accession>
<feature type="domain" description="Carboxylesterase type B" evidence="4">
    <location>
        <begin position="46"/>
        <end position="280"/>
    </location>
</feature>
<evidence type="ECO:0000256" key="3">
    <source>
        <dbReference type="SAM" id="MobiDB-lite"/>
    </source>
</evidence>
<dbReference type="PANTHER" id="PTHR43142:SF1">
    <property type="entry name" value="CARBOXYLIC ESTER HYDROLASE"/>
    <property type="match status" value="1"/>
</dbReference>
<evidence type="ECO:0000256" key="2">
    <source>
        <dbReference type="ARBA" id="ARBA00022801"/>
    </source>
</evidence>
<dbReference type="WBParaSite" id="ACRNAN_scaffold10893.g18877.t1">
    <property type="protein sequence ID" value="ACRNAN_scaffold10893.g18877.t1"/>
    <property type="gene ID" value="ACRNAN_scaffold10893.g18877"/>
</dbReference>
<dbReference type="GO" id="GO:0016787">
    <property type="term" value="F:hydrolase activity"/>
    <property type="evidence" value="ECO:0007669"/>
    <property type="project" value="UniProtKB-KW"/>
</dbReference>
<proteinExistence type="inferred from homology"/>
<keyword evidence="5" id="KW-1185">Reference proteome</keyword>
<evidence type="ECO:0000313" key="5">
    <source>
        <dbReference type="Proteomes" id="UP000887540"/>
    </source>
</evidence>
<keyword evidence="2" id="KW-0378">Hydrolase</keyword>
<dbReference type="Gene3D" id="3.40.50.1820">
    <property type="entry name" value="alpha/beta hydrolase"/>
    <property type="match status" value="2"/>
</dbReference>
<dbReference type="Pfam" id="PF00135">
    <property type="entry name" value="COesterase"/>
    <property type="match status" value="1"/>
</dbReference>
<evidence type="ECO:0000259" key="4">
    <source>
        <dbReference type="Pfam" id="PF00135"/>
    </source>
</evidence>